<reference evidence="3 6" key="2">
    <citation type="submission" date="2018-03" db="EMBL/GenBank/DDBJ databases">
        <title>Genomic Encyclopedia of Archaeal and Bacterial Type Strains, Phase II (KMG-II): from individual species to whole genera.</title>
        <authorList>
            <person name="Goeker M."/>
        </authorList>
    </citation>
    <scope>NUCLEOTIDE SEQUENCE [LARGE SCALE GENOMIC DNA]</scope>
    <source>
        <strain evidence="3 6">DSM 29956</strain>
    </source>
</reference>
<evidence type="ECO:0000259" key="2">
    <source>
        <dbReference type="Pfam" id="PF00582"/>
    </source>
</evidence>
<dbReference type="OrthoDB" id="9804721at2"/>
<sequence>MTCRTIALCFTDGASAQTLARTGAALARQHGAHLLGLHVLPDPVVHASVSMYVTGEILTQIRAGQRDTALEIETAFKAAAEAEGVTPEWRCLEARLATIGERLCESARAADLVLVMRPERDAAGRPQEELIRNAGRPVLMIPPGYQPGALGASAVIGWSATREATRAAHDARLLLDEGAEVVLLSVEKAPDPGEQDYPANEMAAMFSRHGMKATVTHRSPGESRIAEVIEREAFETGASFIATGAFGHSKAYDFVLGTVTRDLMQRAKRPVLFSK</sequence>
<dbReference type="Proteomes" id="UP000193495">
    <property type="component" value="Unassembled WGS sequence"/>
</dbReference>
<evidence type="ECO:0000256" key="1">
    <source>
        <dbReference type="ARBA" id="ARBA00008791"/>
    </source>
</evidence>
<dbReference type="SUPFAM" id="SSF52402">
    <property type="entry name" value="Adenine nucleotide alpha hydrolases-like"/>
    <property type="match status" value="2"/>
</dbReference>
<name>A0A1X6Z0D0_9RHOB</name>
<feature type="domain" description="UspA" evidence="2">
    <location>
        <begin position="4"/>
        <end position="142"/>
    </location>
</feature>
<dbReference type="Gene3D" id="3.40.50.12370">
    <property type="match status" value="1"/>
</dbReference>
<feature type="domain" description="UspA" evidence="2">
    <location>
        <begin position="170"/>
        <end position="273"/>
    </location>
</feature>
<dbReference type="Pfam" id="PF00582">
    <property type="entry name" value="Usp"/>
    <property type="match status" value="2"/>
</dbReference>
<evidence type="ECO:0000313" key="6">
    <source>
        <dbReference type="Proteomes" id="UP000240624"/>
    </source>
</evidence>
<dbReference type="EMBL" id="PYGB01000002">
    <property type="protein sequence ID" value="PSK87927.1"/>
    <property type="molecule type" value="Genomic_DNA"/>
</dbReference>
<dbReference type="RefSeq" id="WP_085895837.1">
    <property type="nucleotide sequence ID" value="NZ_FWFY01000003.1"/>
</dbReference>
<proteinExistence type="inferred from homology"/>
<dbReference type="InterPro" id="IPR006016">
    <property type="entry name" value="UspA"/>
</dbReference>
<dbReference type="EMBL" id="FWFY01000003">
    <property type="protein sequence ID" value="SLN36751.1"/>
    <property type="molecule type" value="Genomic_DNA"/>
</dbReference>
<evidence type="ECO:0000313" key="3">
    <source>
        <dbReference type="EMBL" id="PSK87927.1"/>
    </source>
</evidence>
<dbReference type="AlphaFoldDB" id="A0A1X6Z0D0"/>
<keyword evidence="6" id="KW-1185">Reference proteome</keyword>
<gene>
    <name evidence="3" type="ORF">CLV79_102419</name>
    <name evidence="4" type="ORF">LOS8367_01501</name>
</gene>
<comment type="similarity">
    <text evidence="1">Belongs to the universal stress protein A family.</text>
</comment>
<dbReference type="PANTHER" id="PTHR46268">
    <property type="entry name" value="STRESS RESPONSE PROTEIN NHAX"/>
    <property type="match status" value="1"/>
</dbReference>
<evidence type="ECO:0000313" key="5">
    <source>
        <dbReference type="Proteomes" id="UP000193495"/>
    </source>
</evidence>
<protein>
    <submittedName>
        <fullName evidence="3">Nucleotide-binding universal stress UspA family protein</fullName>
    </submittedName>
    <submittedName>
        <fullName evidence="4">Universal stress protein family protein</fullName>
    </submittedName>
</protein>
<accession>A0A1X6Z0D0</accession>
<organism evidence="4 5">
    <name type="scientific">Limimaricola soesokkakensis</name>
    <dbReference type="NCBI Taxonomy" id="1343159"/>
    <lineage>
        <taxon>Bacteria</taxon>
        <taxon>Pseudomonadati</taxon>
        <taxon>Pseudomonadota</taxon>
        <taxon>Alphaproteobacteria</taxon>
        <taxon>Rhodobacterales</taxon>
        <taxon>Paracoccaceae</taxon>
        <taxon>Limimaricola</taxon>
    </lineage>
</organism>
<dbReference type="Proteomes" id="UP000240624">
    <property type="component" value="Unassembled WGS sequence"/>
</dbReference>
<evidence type="ECO:0000313" key="4">
    <source>
        <dbReference type="EMBL" id="SLN36751.1"/>
    </source>
</evidence>
<dbReference type="PANTHER" id="PTHR46268:SF15">
    <property type="entry name" value="UNIVERSAL STRESS PROTEIN HP_0031"/>
    <property type="match status" value="1"/>
</dbReference>
<dbReference type="CDD" id="cd00293">
    <property type="entry name" value="USP-like"/>
    <property type="match status" value="2"/>
</dbReference>
<reference evidence="4 5" key="1">
    <citation type="submission" date="2017-03" db="EMBL/GenBank/DDBJ databases">
        <authorList>
            <person name="Afonso C.L."/>
            <person name="Miller P.J."/>
            <person name="Scott M.A."/>
            <person name="Spackman E."/>
            <person name="Goraichik I."/>
            <person name="Dimitrov K.M."/>
            <person name="Suarez D.L."/>
            <person name="Swayne D.E."/>
        </authorList>
    </citation>
    <scope>NUCLEOTIDE SEQUENCE [LARGE SCALE GENOMIC DNA]</scope>
    <source>
        <strain evidence="4 5">CECT 8367</strain>
    </source>
</reference>